<feature type="non-terminal residue" evidence="1">
    <location>
        <position position="1"/>
    </location>
</feature>
<organism evidence="1">
    <name type="scientific">marine sediment metagenome</name>
    <dbReference type="NCBI Taxonomy" id="412755"/>
    <lineage>
        <taxon>unclassified sequences</taxon>
        <taxon>metagenomes</taxon>
        <taxon>ecological metagenomes</taxon>
    </lineage>
</organism>
<dbReference type="EMBL" id="LAZR01045031">
    <property type="protein sequence ID" value="KKL00534.1"/>
    <property type="molecule type" value="Genomic_DNA"/>
</dbReference>
<accession>A0A0F9CTE9</accession>
<name>A0A0F9CTE9_9ZZZZ</name>
<reference evidence="1" key="1">
    <citation type="journal article" date="2015" name="Nature">
        <title>Complex archaea that bridge the gap between prokaryotes and eukaryotes.</title>
        <authorList>
            <person name="Spang A."/>
            <person name="Saw J.H."/>
            <person name="Jorgensen S.L."/>
            <person name="Zaremba-Niedzwiedzka K."/>
            <person name="Martijn J."/>
            <person name="Lind A.E."/>
            <person name="van Eijk R."/>
            <person name="Schleper C."/>
            <person name="Guy L."/>
            <person name="Ettema T.J."/>
        </authorList>
    </citation>
    <scope>NUCLEOTIDE SEQUENCE</scope>
</reference>
<dbReference type="AlphaFoldDB" id="A0A0F9CTE9"/>
<protein>
    <submittedName>
        <fullName evidence="1">Uncharacterized protein</fullName>
    </submittedName>
</protein>
<evidence type="ECO:0000313" key="1">
    <source>
        <dbReference type="EMBL" id="KKL00534.1"/>
    </source>
</evidence>
<gene>
    <name evidence="1" type="ORF">LCGC14_2628710</name>
</gene>
<comment type="caution">
    <text evidence="1">The sequence shown here is derived from an EMBL/GenBank/DDBJ whole genome shotgun (WGS) entry which is preliminary data.</text>
</comment>
<proteinExistence type="predicted"/>
<sequence>LSNITINVEYEDLYEIAMKPAVRFGSSLEEK</sequence>